<organism evidence="2 3">
    <name type="scientific">Pseudomonas segetis</name>
    <dbReference type="NCBI Taxonomy" id="298908"/>
    <lineage>
        <taxon>Bacteria</taxon>
        <taxon>Pseudomonadati</taxon>
        <taxon>Pseudomonadota</taxon>
        <taxon>Gammaproteobacteria</taxon>
        <taxon>Pseudomonadales</taxon>
        <taxon>Pseudomonadaceae</taxon>
        <taxon>Pseudomonas</taxon>
    </lineage>
</organism>
<dbReference type="Proteomes" id="UP000242915">
    <property type="component" value="Unassembled WGS sequence"/>
</dbReference>
<accession>A0A239JPQ4</accession>
<feature type="transmembrane region" description="Helical" evidence="1">
    <location>
        <begin position="331"/>
        <end position="351"/>
    </location>
</feature>
<feature type="transmembrane region" description="Helical" evidence="1">
    <location>
        <begin position="390"/>
        <end position="408"/>
    </location>
</feature>
<reference evidence="3" key="1">
    <citation type="submission" date="2017-06" db="EMBL/GenBank/DDBJ databases">
        <authorList>
            <person name="Varghese N."/>
            <person name="Submissions S."/>
        </authorList>
    </citation>
    <scope>NUCLEOTIDE SEQUENCE [LARGE SCALE GENOMIC DNA]</scope>
    <source>
        <strain evidence="3">CIP 108523</strain>
    </source>
</reference>
<dbReference type="PANTHER" id="PTHR37813">
    <property type="entry name" value="FELS-2 PROPHAGE PROTEIN"/>
    <property type="match status" value="1"/>
</dbReference>
<gene>
    <name evidence="2" type="ORF">SAMN05216255_4447</name>
</gene>
<dbReference type="AlphaFoldDB" id="A0A239JPQ4"/>
<keyword evidence="1" id="KW-1133">Transmembrane helix</keyword>
<evidence type="ECO:0000313" key="2">
    <source>
        <dbReference type="EMBL" id="SNT07795.1"/>
    </source>
</evidence>
<dbReference type="EMBL" id="FZOG01000009">
    <property type="protein sequence ID" value="SNT07795.1"/>
    <property type="molecule type" value="Genomic_DNA"/>
</dbReference>
<keyword evidence="1" id="KW-0812">Transmembrane</keyword>
<evidence type="ECO:0000313" key="3">
    <source>
        <dbReference type="Proteomes" id="UP000242915"/>
    </source>
</evidence>
<keyword evidence="1" id="KW-0472">Membrane</keyword>
<keyword evidence="3" id="KW-1185">Reference proteome</keyword>
<name>A0A239JPQ4_9PSED</name>
<sequence>MAGDLRTSVILDLVDRISGPARRVTQALGRLARRAGLDGLVRSARGVQTALVRTIRHAVALGKGLAVVGGAAAAAGWAITRMVGGVATLGNEIKITSERLGVGAGWIQEWIYAGRQFSVEKDALIDGFKELSLRTDEFVVTGSGGAADAFGRLGITVKDLRATAGDTEKLLNLVQSRMGRIKNDAAKQRIFDELFGGSGGEQMVTLLTQSREQLDALRQAARDSGSILSDEDIEQSRRYVRQMDELSTSLGSIKTAVLSSLLPAVNQWLGGLRDLTKANRAMVTQQLLTGIKQLWTGLRAVGNAVAWVANLVGGFGNLIVILAGLLATKLVFSLGLTTIALVKFAWSMSVAAVKGVLSFSKTLLGMAARAIPAAIMGIRALSLALLTTPIGLIITGITALAGAVYLIYRNWDGISVWFGNLWVQIKAFFDRGIGDIAKDLLSFSPAGLLLKAVDAVFALFGARPLSEVGKEWIGGLWDGLRERFEPLTGWLKQKIATLSDWIVGGIGGIAKSLLSFSPVGLLVKAIDAVFELFGARPLSEVGEEWVGGLWDGIRGRFDQLTSWLKQKVTALSGWLPDWITNGSGISAQVGSITSPTKLVAPVASVAAATKLGAPAANAPLVPKLGDSAVAGRSMMLGNQGRTDVGGELRIKIDSEGRPRVASLKRNGGLDYSVESGTLGVVP</sequence>
<evidence type="ECO:0000256" key="1">
    <source>
        <dbReference type="SAM" id="Phobius"/>
    </source>
</evidence>
<dbReference type="PANTHER" id="PTHR37813:SF1">
    <property type="entry name" value="FELS-2 PROPHAGE PROTEIN"/>
    <property type="match status" value="1"/>
</dbReference>
<dbReference type="RefSeq" id="WP_089361334.1">
    <property type="nucleotide sequence ID" value="NZ_FZOG01000009.1"/>
</dbReference>
<proteinExistence type="predicted"/>
<feature type="transmembrane region" description="Helical" evidence="1">
    <location>
        <begin position="304"/>
        <end position="325"/>
    </location>
</feature>
<protein>
    <submittedName>
        <fullName evidence="2">Phage-related minor tail protein</fullName>
    </submittedName>
</protein>